<evidence type="ECO:0000256" key="1">
    <source>
        <dbReference type="ARBA" id="ARBA00004167"/>
    </source>
</evidence>
<dbReference type="Proteomes" id="UP001604336">
    <property type="component" value="Unassembled WGS sequence"/>
</dbReference>
<feature type="domain" description="Trichome birefringence-like C-terminal" evidence="8">
    <location>
        <begin position="127"/>
        <end position="325"/>
    </location>
</feature>
<organism evidence="10 11">
    <name type="scientific">Abeliophyllum distichum</name>
    <dbReference type="NCBI Taxonomy" id="126358"/>
    <lineage>
        <taxon>Eukaryota</taxon>
        <taxon>Viridiplantae</taxon>
        <taxon>Streptophyta</taxon>
        <taxon>Embryophyta</taxon>
        <taxon>Tracheophyta</taxon>
        <taxon>Spermatophyta</taxon>
        <taxon>Magnoliopsida</taxon>
        <taxon>eudicotyledons</taxon>
        <taxon>Gunneridae</taxon>
        <taxon>Pentapetalae</taxon>
        <taxon>asterids</taxon>
        <taxon>lamiids</taxon>
        <taxon>Lamiales</taxon>
        <taxon>Oleaceae</taxon>
        <taxon>Forsythieae</taxon>
        <taxon>Abeliophyllum</taxon>
    </lineage>
</organism>
<comment type="subcellular location">
    <subcellularLocation>
        <location evidence="1">Membrane</location>
        <topology evidence="1">Single-pass membrane protein</topology>
    </subcellularLocation>
</comment>
<evidence type="ECO:0000256" key="2">
    <source>
        <dbReference type="ARBA" id="ARBA00007727"/>
    </source>
</evidence>
<dbReference type="AlphaFoldDB" id="A0ABD1SJU7"/>
<evidence type="ECO:0000256" key="7">
    <source>
        <dbReference type="SAM" id="Phobius"/>
    </source>
</evidence>
<dbReference type="GO" id="GO:0016020">
    <property type="term" value="C:membrane"/>
    <property type="evidence" value="ECO:0007669"/>
    <property type="project" value="UniProtKB-SubCell"/>
</dbReference>
<keyword evidence="3 7" id="KW-0812">Transmembrane</keyword>
<dbReference type="InterPro" id="IPR029962">
    <property type="entry name" value="TBL"/>
</dbReference>
<evidence type="ECO:0000313" key="11">
    <source>
        <dbReference type="Proteomes" id="UP001604336"/>
    </source>
</evidence>
<keyword evidence="5 7" id="KW-1133">Transmembrane helix</keyword>
<proteinExistence type="inferred from homology"/>
<dbReference type="PANTHER" id="PTHR32285:SF28">
    <property type="entry name" value="XYLOGLUCAN O-ACETYLTRANSFERASE 2"/>
    <property type="match status" value="1"/>
</dbReference>
<evidence type="ECO:0000259" key="9">
    <source>
        <dbReference type="Pfam" id="PF14416"/>
    </source>
</evidence>
<sequence>MASASKYRNHFFKKERLQNMVNAALVLFYTVVLTILFSFYLLFSPRTINYTTNFIQEFNQTTVFTQPYKNDSRNCNLFKGQWIPDKRGSLYTNFSCTTIPYKRNCFRHGREDTDFLEWRWKPDQCELPRFSPKTFLSVVQGKTMAFIGDSIARNQMESLLCLLSTIETPKEVDKDAEDLYRTWEFPKHNFTLMALWSQFLVTATERVFNGSATGGFDLQLDKVDQNWSEKLHLMDYVIFSDAHWFFRQNYLYEGRNLIGCVYCQAPNVTDLGPSLAIQRAFQAAFKQINECNNCKKVFTCFEDIFTFSFREWHVEHGRCMQQNSTNRERRCCREGIGLGIQENSSGTN</sequence>
<evidence type="ECO:0000256" key="3">
    <source>
        <dbReference type="ARBA" id="ARBA00022692"/>
    </source>
</evidence>
<dbReference type="InterPro" id="IPR026057">
    <property type="entry name" value="TBL_C"/>
</dbReference>
<evidence type="ECO:0000259" key="8">
    <source>
        <dbReference type="Pfam" id="PF13839"/>
    </source>
</evidence>
<name>A0ABD1SJU7_9LAMI</name>
<evidence type="ECO:0000256" key="4">
    <source>
        <dbReference type="ARBA" id="ARBA00022968"/>
    </source>
</evidence>
<keyword evidence="4" id="KW-0735">Signal-anchor</keyword>
<feature type="domain" description="Trichome birefringence-like N-terminal" evidence="9">
    <location>
        <begin position="74"/>
        <end position="126"/>
    </location>
</feature>
<dbReference type="PANTHER" id="PTHR32285">
    <property type="entry name" value="PROTEIN TRICHOME BIREFRINGENCE-LIKE 9-RELATED"/>
    <property type="match status" value="1"/>
</dbReference>
<evidence type="ECO:0000313" key="10">
    <source>
        <dbReference type="EMBL" id="KAL2500018.1"/>
    </source>
</evidence>
<dbReference type="Pfam" id="PF13839">
    <property type="entry name" value="PC-Esterase"/>
    <property type="match status" value="1"/>
</dbReference>
<evidence type="ECO:0000256" key="6">
    <source>
        <dbReference type="ARBA" id="ARBA00023136"/>
    </source>
</evidence>
<comment type="caution">
    <text evidence="10">The sequence shown here is derived from an EMBL/GenBank/DDBJ whole genome shotgun (WGS) entry which is preliminary data.</text>
</comment>
<keyword evidence="11" id="KW-1185">Reference proteome</keyword>
<accession>A0ABD1SJU7</accession>
<comment type="similarity">
    <text evidence="2">Belongs to the PC-esterase family. TBL subfamily.</text>
</comment>
<dbReference type="Pfam" id="PF14416">
    <property type="entry name" value="PMR5N"/>
    <property type="match status" value="1"/>
</dbReference>
<protein>
    <submittedName>
        <fullName evidence="10">Protein ALTERED XYLOGLUCAN 4-like</fullName>
    </submittedName>
</protein>
<feature type="transmembrane region" description="Helical" evidence="7">
    <location>
        <begin position="21"/>
        <end position="43"/>
    </location>
</feature>
<evidence type="ECO:0000256" key="5">
    <source>
        <dbReference type="ARBA" id="ARBA00022989"/>
    </source>
</evidence>
<dbReference type="EMBL" id="JBFOLK010000007">
    <property type="protein sequence ID" value="KAL2500018.1"/>
    <property type="molecule type" value="Genomic_DNA"/>
</dbReference>
<gene>
    <name evidence="10" type="ORF">Adt_25568</name>
</gene>
<dbReference type="InterPro" id="IPR025846">
    <property type="entry name" value="TBL_N"/>
</dbReference>
<reference evidence="11" key="1">
    <citation type="submission" date="2024-07" db="EMBL/GenBank/DDBJ databases">
        <title>Two chromosome-level genome assemblies of Korean endemic species Abeliophyllum distichum and Forsythia ovata (Oleaceae).</title>
        <authorList>
            <person name="Jang H."/>
        </authorList>
    </citation>
    <scope>NUCLEOTIDE SEQUENCE [LARGE SCALE GENOMIC DNA]</scope>
</reference>
<keyword evidence="6 7" id="KW-0472">Membrane</keyword>